<dbReference type="Proteomes" id="UP000283269">
    <property type="component" value="Unassembled WGS sequence"/>
</dbReference>
<sequence>MSSDAIIKYGKLSTIMLFPRGLIGRSSFPSESWMHYVKFYSSQSDQTSGSLLLGMIPTTIEYFIHKDEELSSDVGCGTLSTTANTCFRVFRIDSVSTPPSLPVSSASSPSYGLGSVTLAGTRNITIFLEGSGW</sequence>
<proteinExistence type="predicted"/>
<dbReference type="InParanoid" id="A0A409X9G7"/>
<reference evidence="1 2" key="1">
    <citation type="journal article" date="2018" name="Evol. Lett.">
        <title>Horizontal gene cluster transfer increased hallucinogenic mushroom diversity.</title>
        <authorList>
            <person name="Reynolds H.T."/>
            <person name="Vijayakumar V."/>
            <person name="Gluck-Thaler E."/>
            <person name="Korotkin H.B."/>
            <person name="Matheny P.B."/>
            <person name="Slot J.C."/>
        </authorList>
    </citation>
    <scope>NUCLEOTIDE SEQUENCE [LARGE SCALE GENOMIC DNA]</scope>
    <source>
        <strain evidence="1 2">2631</strain>
    </source>
</reference>
<name>A0A409X9G7_PSICY</name>
<comment type="caution">
    <text evidence="1">The sequence shown here is derived from an EMBL/GenBank/DDBJ whole genome shotgun (WGS) entry which is preliminary data.</text>
</comment>
<protein>
    <submittedName>
        <fullName evidence="1">Uncharacterized protein</fullName>
    </submittedName>
</protein>
<evidence type="ECO:0000313" key="1">
    <source>
        <dbReference type="EMBL" id="PPQ87344.1"/>
    </source>
</evidence>
<dbReference type="AlphaFoldDB" id="A0A409X9G7"/>
<keyword evidence="2" id="KW-1185">Reference proteome</keyword>
<organism evidence="1 2">
    <name type="scientific">Psilocybe cyanescens</name>
    <dbReference type="NCBI Taxonomy" id="93625"/>
    <lineage>
        <taxon>Eukaryota</taxon>
        <taxon>Fungi</taxon>
        <taxon>Dikarya</taxon>
        <taxon>Basidiomycota</taxon>
        <taxon>Agaricomycotina</taxon>
        <taxon>Agaricomycetes</taxon>
        <taxon>Agaricomycetidae</taxon>
        <taxon>Agaricales</taxon>
        <taxon>Agaricineae</taxon>
        <taxon>Strophariaceae</taxon>
        <taxon>Psilocybe</taxon>
    </lineage>
</organism>
<gene>
    <name evidence="1" type="ORF">CVT25_002094</name>
</gene>
<dbReference type="EMBL" id="NHYD01002305">
    <property type="protein sequence ID" value="PPQ87344.1"/>
    <property type="molecule type" value="Genomic_DNA"/>
</dbReference>
<accession>A0A409X9G7</accession>
<evidence type="ECO:0000313" key="2">
    <source>
        <dbReference type="Proteomes" id="UP000283269"/>
    </source>
</evidence>